<keyword evidence="7" id="KW-0812">Transmembrane</keyword>
<dbReference type="PANTHER" id="PTHR10434:SF64">
    <property type="entry name" value="1-ACYL-SN-GLYCEROL-3-PHOSPHATE ACYLTRANSFERASE-RELATED"/>
    <property type="match status" value="1"/>
</dbReference>
<dbReference type="Pfam" id="PF01553">
    <property type="entry name" value="Acyltransferase"/>
    <property type="match status" value="1"/>
</dbReference>
<organism evidence="9">
    <name type="scientific">marine metagenome</name>
    <dbReference type="NCBI Taxonomy" id="408172"/>
    <lineage>
        <taxon>unclassified sequences</taxon>
        <taxon>metagenomes</taxon>
        <taxon>ecological metagenomes</taxon>
    </lineage>
</organism>
<evidence type="ECO:0000256" key="7">
    <source>
        <dbReference type="SAM" id="Phobius"/>
    </source>
</evidence>
<sequence length="250" mass="28057">MLFRRVFFLTNAIFWTVFLGIIVIVSGPADFRGHFVGWITRVYSKILLASSGVKHRVVGLDRLDRNSHYIFASNHESAFDIPLIFGGLPFHIVSMAKKELKKIPIFGWAMVAARHIFINRYNRTKARESLEQAKASLDHNPRSVIIFPEGTRSEDGEIHQFKQGGLAIAIDLGMDVVPLAVCGTRDVLAKRSFALRSGEVELRVGAPISVVQWKERPKKEFAETVRECVVAMKRDWASERVAPSLEAVAA</sequence>
<protein>
    <recommendedName>
        <fullName evidence="8">Phospholipid/glycerol acyltransferase domain-containing protein</fullName>
    </recommendedName>
</protein>
<evidence type="ECO:0000259" key="8">
    <source>
        <dbReference type="SMART" id="SM00563"/>
    </source>
</evidence>
<keyword evidence="7" id="KW-1133">Transmembrane helix</keyword>
<dbReference type="NCBIfam" id="TIGR00530">
    <property type="entry name" value="AGP_acyltrn"/>
    <property type="match status" value="1"/>
</dbReference>
<comment type="similarity">
    <text evidence="2">Belongs to the 1-acyl-sn-glycerol-3-phosphate acyltransferase family.</text>
</comment>
<dbReference type="GO" id="GO:0003841">
    <property type="term" value="F:1-acylglycerol-3-phosphate O-acyltransferase activity"/>
    <property type="evidence" value="ECO:0007669"/>
    <property type="project" value="InterPro"/>
</dbReference>
<evidence type="ECO:0000256" key="5">
    <source>
        <dbReference type="ARBA" id="ARBA00023098"/>
    </source>
</evidence>
<evidence type="ECO:0000256" key="3">
    <source>
        <dbReference type="ARBA" id="ARBA00022516"/>
    </source>
</evidence>
<accession>A0A381RDR4</accession>
<keyword evidence="5" id="KW-0443">Lipid metabolism</keyword>
<dbReference type="EMBL" id="UINC01001800">
    <property type="protein sequence ID" value="SUZ89039.1"/>
    <property type="molecule type" value="Genomic_DNA"/>
</dbReference>
<proteinExistence type="inferred from homology"/>
<keyword evidence="3" id="KW-0444">Lipid biosynthesis</keyword>
<gene>
    <name evidence="9" type="ORF">METZ01_LOCUS41893</name>
</gene>
<dbReference type="AlphaFoldDB" id="A0A381RDR4"/>
<name>A0A381RDR4_9ZZZZ</name>
<keyword evidence="6" id="KW-0012">Acyltransferase</keyword>
<dbReference type="InterPro" id="IPR002123">
    <property type="entry name" value="Plipid/glycerol_acylTrfase"/>
</dbReference>
<evidence type="ECO:0000256" key="2">
    <source>
        <dbReference type="ARBA" id="ARBA00008655"/>
    </source>
</evidence>
<dbReference type="PANTHER" id="PTHR10434">
    <property type="entry name" value="1-ACYL-SN-GLYCEROL-3-PHOSPHATE ACYLTRANSFERASE"/>
    <property type="match status" value="1"/>
</dbReference>
<dbReference type="InterPro" id="IPR004552">
    <property type="entry name" value="AGP_acyltrans"/>
</dbReference>
<feature type="domain" description="Phospholipid/glycerol acyltransferase" evidence="8">
    <location>
        <begin position="69"/>
        <end position="184"/>
    </location>
</feature>
<evidence type="ECO:0000313" key="9">
    <source>
        <dbReference type="EMBL" id="SUZ89039.1"/>
    </source>
</evidence>
<keyword evidence="7" id="KW-0472">Membrane</keyword>
<dbReference type="SMART" id="SM00563">
    <property type="entry name" value="PlsC"/>
    <property type="match status" value="1"/>
</dbReference>
<feature type="transmembrane region" description="Helical" evidence="7">
    <location>
        <begin position="6"/>
        <end position="25"/>
    </location>
</feature>
<evidence type="ECO:0000256" key="6">
    <source>
        <dbReference type="ARBA" id="ARBA00023315"/>
    </source>
</evidence>
<dbReference type="GO" id="GO:0006654">
    <property type="term" value="P:phosphatidic acid biosynthetic process"/>
    <property type="evidence" value="ECO:0007669"/>
    <property type="project" value="TreeGrafter"/>
</dbReference>
<evidence type="ECO:0000256" key="4">
    <source>
        <dbReference type="ARBA" id="ARBA00022679"/>
    </source>
</evidence>
<dbReference type="SUPFAM" id="SSF69593">
    <property type="entry name" value="Glycerol-3-phosphate (1)-acyltransferase"/>
    <property type="match status" value="1"/>
</dbReference>
<reference evidence="9" key="1">
    <citation type="submission" date="2018-05" db="EMBL/GenBank/DDBJ databases">
        <authorList>
            <person name="Lanie J.A."/>
            <person name="Ng W.-L."/>
            <person name="Kazmierczak K.M."/>
            <person name="Andrzejewski T.M."/>
            <person name="Davidsen T.M."/>
            <person name="Wayne K.J."/>
            <person name="Tettelin H."/>
            <person name="Glass J.I."/>
            <person name="Rusch D."/>
            <person name="Podicherti R."/>
            <person name="Tsui H.-C.T."/>
            <person name="Winkler M.E."/>
        </authorList>
    </citation>
    <scope>NUCLEOTIDE SEQUENCE</scope>
</reference>
<dbReference type="CDD" id="cd07989">
    <property type="entry name" value="LPLAT_AGPAT-like"/>
    <property type="match status" value="1"/>
</dbReference>
<keyword evidence="4" id="KW-0808">Transferase</keyword>
<comment type="pathway">
    <text evidence="1">Lipid metabolism.</text>
</comment>
<evidence type="ECO:0000256" key="1">
    <source>
        <dbReference type="ARBA" id="ARBA00005189"/>
    </source>
</evidence>
<dbReference type="GO" id="GO:0016020">
    <property type="term" value="C:membrane"/>
    <property type="evidence" value="ECO:0007669"/>
    <property type="project" value="InterPro"/>
</dbReference>